<feature type="region of interest" description="Disordered" evidence="1">
    <location>
        <begin position="395"/>
        <end position="417"/>
    </location>
</feature>
<accession>A0ABP8P1J6</accession>
<evidence type="ECO:0008006" key="5">
    <source>
        <dbReference type="Google" id="ProtNLM"/>
    </source>
</evidence>
<comment type="caution">
    <text evidence="3">The sequence shown here is derived from an EMBL/GenBank/DDBJ whole genome shotgun (WGS) entry which is preliminary data.</text>
</comment>
<gene>
    <name evidence="3" type="ORF">GCM10023094_20380</name>
</gene>
<feature type="chain" id="PRO_5045393249" description="Secreted protein" evidence="2">
    <location>
        <begin position="38"/>
        <end position="555"/>
    </location>
</feature>
<dbReference type="EMBL" id="BAABFB010000030">
    <property type="protein sequence ID" value="GAA4477690.1"/>
    <property type="molecule type" value="Genomic_DNA"/>
</dbReference>
<protein>
    <recommendedName>
        <fullName evidence="5">Secreted protein</fullName>
    </recommendedName>
</protein>
<dbReference type="RefSeq" id="WP_345344330.1">
    <property type="nucleotide sequence ID" value="NZ_BAABFB010000030.1"/>
</dbReference>
<feature type="region of interest" description="Disordered" evidence="1">
    <location>
        <begin position="48"/>
        <end position="70"/>
    </location>
</feature>
<evidence type="ECO:0000313" key="3">
    <source>
        <dbReference type="EMBL" id="GAA4477690.1"/>
    </source>
</evidence>
<keyword evidence="4" id="KW-1185">Reference proteome</keyword>
<evidence type="ECO:0000313" key="4">
    <source>
        <dbReference type="Proteomes" id="UP001501183"/>
    </source>
</evidence>
<reference evidence="4" key="1">
    <citation type="journal article" date="2019" name="Int. J. Syst. Evol. Microbiol.">
        <title>The Global Catalogue of Microorganisms (GCM) 10K type strain sequencing project: providing services to taxonomists for standard genome sequencing and annotation.</title>
        <authorList>
            <consortium name="The Broad Institute Genomics Platform"/>
            <consortium name="The Broad Institute Genome Sequencing Center for Infectious Disease"/>
            <person name="Wu L."/>
            <person name="Ma J."/>
        </authorList>
    </citation>
    <scope>NUCLEOTIDE SEQUENCE [LARGE SCALE GENOMIC DNA]</scope>
    <source>
        <strain evidence="4">JCM 32206</strain>
    </source>
</reference>
<keyword evidence="2" id="KW-0732">Signal</keyword>
<sequence>MGNGKARKVHGRARSRRVLAGAAVGVSLLVTTPPATADPGANGPAPCVPFGSAQIPPGLPSGGGLAGFEQLPEFRGEGAPTSVELRTETTSFNRSWEYALVGPDLLARPRVEGQRNGFPWRHVPMPECMRGVLAGISVDDDELIAIDRSGWIYTMDQASQTPITWNWTSAFGAPFWFGGGRRVPNGSPGTWSLSVSSPFDNHTYTDIAGRIHYVGWAKMTMVPALTGDGSRITFADPWLPNDDSSEIGGPLGSRFRSAYLSAAGSTMFVMNRYGDMYTRTFDYDSSGSDSVFFRYSWDSQAHKPTAPNAGVETLDRGFAAIQLPAPDWIHQPKIPGEITSAISVHSTGIGPGRRELRVEGRRDGETGFWHKDPDGPGWEFTATSAPLLGTAVENPAADRSSDTLAPPAPWNLSTTLPARDGAVDGRVLAEVSMPYSLVDPQMLDLVGLTARPSEYRFEVDSFDPAATTRPATVIAGDGTRIPVLMHTADGMRLTPRGAGLDDEPRHLIGAIEVPADAYRDRQGNPALERFVREWMWGNHISAITLDATRDSLVIR</sequence>
<organism evidence="3 4">
    <name type="scientific">Rhodococcus olei</name>
    <dbReference type="NCBI Taxonomy" id="2161675"/>
    <lineage>
        <taxon>Bacteria</taxon>
        <taxon>Bacillati</taxon>
        <taxon>Actinomycetota</taxon>
        <taxon>Actinomycetes</taxon>
        <taxon>Mycobacteriales</taxon>
        <taxon>Nocardiaceae</taxon>
        <taxon>Rhodococcus</taxon>
    </lineage>
</organism>
<proteinExistence type="predicted"/>
<dbReference type="Proteomes" id="UP001501183">
    <property type="component" value="Unassembled WGS sequence"/>
</dbReference>
<evidence type="ECO:0000256" key="1">
    <source>
        <dbReference type="SAM" id="MobiDB-lite"/>
    </source>
</evidence>
<feature type="signal peptide" evidence="2">
    <location>
        <begin position="1"/>
        <end position="37"/>
    </location>
</feature>
<name>A0ABP8P1J6_9NOCA</name>
<evidence type="ECO:0000256" key="2">
    <source>
        <dbReference type="SAM" id="SignalP"/>
    </source>
</evidence>